<reference evidence="2" key="1">
    <citation type="submission" date="2021-06" db="EMBL/GenBank/DDBJ databases">
        <authorList>
            <person name="Arsene-Ploetze F."/>
        </authorList>
    </citation>
    <scope>NUCLEOTIDE SEQUENCE</scope>
    <source>
        <strain evidence="2">SBRY1</strain>
    </source>
</reference>
<proteinExistence type="predicted"/>
<feature type="compositionally biased region" description="Basic and acidic residues" evidence="1">
    <location>
        <begin position="168"/>
        <end position="184"/>
    </location>
</feature>
<evidence type="ECO:0000256" key="1">
    <source>
        <dbReference type="SAM" id="MobiDB-lite"/>
    </source>
</evidence>
<accession>A0A9W4E827</accession>
<keyword evidence="3" id="KW-1185">Reference proteome</keyword>
<dbReference type="AlphaFoldDB" id="A0A9W4E827"/>
<gene>
    <name evidence="2" type="ORF">SBRY_110176</name>
</gene>
<comment type="caution">
    <text evidence="2">The sequence shown here is derived from an EMBL/GenBank/DDBJ whole genome shotgun (WGS) entry which is preliminary data.</text>
</comment>
<dbReference type="Proteomes" id="UP001153328">
    <property type="component" value="Unassembled WGS sequence"/>
</dbReference>
<feature type="region of interest" description="Disordered" evidence="1">
    <location>
        <begin position="113"/>
        <end position="184"/>
    </location>
</feature>
<evidence type="ECO:0000313" key="2">
    <source>
        <dbReference type="EMBL" id="CAG7616358.1"/>
    </source>
</evidence>
<name>A0A9W4E827_9ACTN</name>
<evidence type="ECO:0000313" key="3">
    <source>
        <dbReference type="Proteomes" id="UP001153328"/>
    </source>
</evidence>
<dbReference type="EMBL" id="CAJVAX010000003">
    <property type="protein sequence ID" value="CAG7616358.1"/>
    <property type="molecule type" value="Genomic_DNA"/>
</dbReference>
<protein>
    <submittedName>
        <fullName evidence="2">Uncharacterized protein</fullName>
    </submittedName>
</protein>
<sequence>MFREPGDVPGELDPAAADVVAVQGALQDRAQFVDEPYQRLGLGELVVGGADRGRPLGLFVGGRPVGVPEVLGGGAADRGSCLAAQGAVGVEAEQEVPGGTGADVQVRVEGDPFRDTQRAGGADAFVGVRPGDDEDVAHPGPVESDGEQMQRAALPRPADHPQGAQPRPEPDERGGRSNDPRDAGIRIDRGMAHVPLELLSPVVSFLSSRRMTMVLAMPSPLSLYKSVTAHGS</sequence>
<organism evidence="2 3">
    <name type="scientific">Actinacidiphila bryophytorum</name>
    <dbReference type="NCBI Taxonomy" id="1436133"/>
    <lineage>
        <taxon>Bacteria</taxon>
        <taxon>Bacillati</taxon>
        <taxon>Actinomycetota</taxon>
        <taxon>Actinomycetes</taxon>
        <taxon>Kitasatosporales</taxon>
        <taxon>Streptomycetaceae</taxon>
        <taxon>Actinacidiphila</taxon>
    </lineage>
</organism>